<name>A0ABP1D0A7_9APHY</name>
<evidence type="ECO:0000259" key="1">
    <source>
        <dbReference type="Pfam" id="PF01636"/>
    </source>
</evidence>
<dbReference type="Proteomes" id="UP001497453">
    <property type="component" value="Chromosome 2"/>
</dbReference>
<evidence type="ECO:0000313" key="2">
    <source>
        <dbReference type="EMBL" id="CAL1700403.1"/>
    </source>
</evidence>
<feature type="domain" description="Aminoglycoside phosphotransferase" evidence="1">
    <location>
        <begin position="105"/>
        <end position="287"/>
    </location>
</feature>
<accession>A0ABP1D0A7</accession>
<keyword evidence="3" id="KW-1185">Reference proteome</keyword>
<dbReference type="EMBL" id="OZ037945">
    <property type="protein sequence ID" value="CAL1700403.1"/>
    <property type="molecule type" value="Genomic_DNA"/>
</dbReference>
<dbReference type="PANTHER" id="PTHR21310:SF15">
    <property type="entry name" value="AMINOGLYCOSIDE PHOSPHOTRANSFERASE DOMAIN-CONTAINING PROTEIN"/>
    <property type="match status" value="1"/>
</dbReference>
<dbReference type="CDD" id="cd05120">
    <property type="entry name" value="APH_ChoK_like"/>
    <property type="match status" value="1"/>
</dbReference>
<organism evidence="2 3">
    <name type="scientific">Somion occarium</name>
    <dbReference type="NCBI Taxonomy" id="3059160"/>
    <lineage>
        <taxon>Eukaryota</taxon>
        <taxon>Fungi</taxon>
        <taxon>Dikarya</taxon>
        <taxon>Basidiomycota</taxon>
        <taxon>Agaricomycotina</taxon>
        <taxon>Agaricomycetes</taxon>
        <taxon>Polyporales</taxon>
        <taxon>Cerrenaceae</taxon>
        <taxon>Somion</taxon>
    </lineage>
</organism>
<protein>
    <recommendedName>
        <fullName evidence="1">Aminoglycoside phosphotransferase domain-containing protein</fullName>
    </recommendedName>
</protein>
<dbReference type="Gene3D" id="3.90.1200.10">
    <property type="match status" value="1"/>
</dbReference>
<dbReference type="PANTHER" id="PTHR21310">
    <property type="entry name" value="AMINOGLYCOSIDE PHOSPHOTRANSFERASE-RELATED-RELATED"/>
    <property type="match status" value="1"/>
</dbReference>
<dbReference type="InterPro" id="IPR011009">
    <property type="entry name" value="Kinase-like_dom_sf"/>
</dbReference>
<dbReference type="SUPFAM" id="SSF56112">
    <property type="entry name" value="Protein kinase-like (PK-like)"/>
    <property type="match status" value="1"/>
</dbReference>
<dbReference type="Pfam" id="PF01636">
    <property type="entry name" value="APH"/>
    <property type="match status" value="1"/>
</dbReference>
<gene>
    <name evidence="2" type="ORF">GFSPODELE1_LOCUS3131</name>
</gene>
<dbReference type="InterPro" id="IPR002575">
    <property type="entry name" value="Aminoglycoside_PTrfase"/>
</dbReference>
<reference evidence="3" key="1">
    <citation type="submission" date="2024-04" db="EMBL/GenBank/DDBJ databases">
        <authorList>
            <person name="Shaw F."/>
            <person name="Minotto A."/>
        </authorList>
    </citation>
    <scope>NUCLEOTIDE SEQUENCE [LARGE SCALE GENOMIC DNA]</scope>
</reference>
<dbReference type="InterPro" id="IPR051678">
    <property type="entry name" value="AGP_Transferase"/>
</dbReference>
<evidence type="ECO:0000313" key="3">
    <source>
        <dbReference type="Proteomes" id="UP001497453"/>
    </source>
</evidence>
<sequence>MLDSNHLANSPRMGSNLILRVLRALSDYMSRLLPVPAMSALESQAHKDFIDIQKLEDQEIAERYKISPHIEGAARMGSLVAPIRMITPHIVAKKGIDKSIWEPQTMKLVRSQTAIPVPDVLRVAKHKGVVYLLMEHIPGRTLEECWSEISIWRKIWVAWKLRSYIRQLRRIRIPQIDARVPGPLMEDLSHPRQCTNPIFGEFEVGPFPSFSDLIQWFNDRLLVALRFDPIPNWENQPLKVLGPLVLTHGDLVPRNIILGEDGRLWIIDWGSSGVYPMWFEYATMMRSANRPYNGLKKAPLSWFRTIRFAAGTYDTEYRFTERIAFAVTTFAFIPVSEALS</sequence>
<proteinExistence type="predicted"/>